<sequence length="45" mass="4986">NVIHGKDSKWIERGKAYRVIECMPDSRGQVLVGLTNECVAARATL</sequence>
<dbReference type="EMBL" id="BART01011364">
    <property type="protein sequence ID" value="GAG84129.1"/>
    <property type="molecule type" value="Genomic_DNA"/>
</dbReference>
<accession>X1AN95</accession>
<gene>
    <name evidence="1" type="ORF">S01H4_24248</name>
</gene>
<evidence type="ECO:0000313" key="1">
    <source>
        <dbReference type="EMBL" id="GAG84129.1"/>
    </source>
</evidence>
<name>X1AN95_9ZZZZ</name>
<comment type="caution">
    <text evidence="1">The sequence shown here is derived from an EMBL/GenBank/DDBJ whole genome shotgun (WGS) entry which is preliminary data.</text>
</comment>
<feature type="non-terminal residue" evidence="1">
    <location>
        <position position="1"/>
    </location>
</feature>
<organism evidence="1">
    <name type="scientific">marine sediment metagenome</name>
    <dbReference type="NCBI Taxonomy" id="412755"/>
    <lineage>
        <taxon>unclassified sequences</taxon>
        <taxon>metagenomes</taxon>
        <taxon>ecological metagenomes</taxon>
    </lineage>
</organism>
<reference evidence="1" key="1">
    <citation type="journal article" date="2014" name="Front. Microbiol.">
        <title>High frequency of phylogenetically diverse reductive dehalogenase-homologous genes in deep subseafloor sedimentary metagenomes.</title>
        <authorList>
            <person name="Kawai M."/>
            <person name="Futagami T."/>
            <person name="Toyoda A."/>
            <person name="Takaki Y."/>
            <person name="Nishi S."/>
            <person name="Hori S."/>
            <person name="Arai W."/>
            <person name="Tsubouchi T."/>
            <person name="Morono Y."/>
            <person name="Uchiyama I."/>
            <person name="Ito T."/>
            <person name="Fujiyama A."/>
            <person name="Inagaki F."/>
            <person name="Takami H."/>
        </authorList>
    </citation>
    <scope>NUCLEOTIDE SEQUENCE</scope>
    <source>
        <strain evidence="1">Expedition CK06-06</strain>
    </source>
</reference>
<proteinExistence type="predicted"/>
<protein>
    <submittedName>
        <fullName evidence="1">Uncharacterized protein</fullName>
    </submittedName>
</protein>
<dbReference type="AlphaFoldDB" id="X1AN95"/>